<proteinExistence type="predicted"/>
<dbReference type="Proteomes" id="UP001156484">
    <property type="component" value="Chromosome"/>
</dbReference>
<accession>A0ACD4DH13</accession>
<protein>
    <submittedName>
        <fullName evidence="1">Type II secretion system F family protein</fullName>
    </submittedName>
</protein>
<gene>
    <name evidence="1" type="ORF">OED52_01830</name>
</gene>
<evidence type="ECO:0000313" key="1">
    <source>
        <dbReference type="EMBL" id="UYP19344.1"/>
    </source>
</evidence>
<evidence type="ECO:0000313" key="2">
    <source>
        <dbReference type="Proteomes" id="UP001156484"/>
    </source>
</evidence>
<name>A0ACD4DH13_9NOCA</name>
<dbReference type="EMBL" id="CP107551">
    <property type="protein sequence ID" value="UYP19344.1"/>
    <property type="molecule type" value="Genomic_DNA"/>
</dbReference>
<organism evidence="1 2">
    <name type="scientific">Rhodococcus sacchari</name>
    <dbReference type="NCBI Taxonomy" id="2962047"/>
    <lineage>
        <taxon>Bacteria</taxon>
        <taxon>Bacillati</taxon>
        <taxon>Actinomycetota</taxon>
        <taxon>Actinomycetes</taxon>
        <taxon>Mycobacteriales</taxon>
        <taxon>Nocardiaceae</taxon>
        <taxon>Rhodococcus</taxon>
    </lineage>
</organism>
<sequence>MTATVLCLAAALCLVPDRPAAERLRRDRPRRGGSARRRPPRPALLGLAAAAGLVAVLWVGVAPALAATIVAGTTWRRLHARRRDTALDGHRRALLSGLDTVIADLRVGTHPAEACETAARETTSPAADAFRIAAARARLGGSASDGLRAPTDAHGRSGIAESLDRIADVWAVSERHGLALAELLTAARADLAARMRVRARTEAGLAGARATASVLAGLPALGVGLGQLMGAAPLGILLAGGLGGAMLVVGTALACAGLLWTDAIAARVAA</sequence>
<keyword evidence="2" id="KW-1185">Reference proteome</keyword>
<reference evidence="1" key="1">
    <citation type="submission" date="2022-10" db="EMBL/GenBank/DDBJ databases">
        <title>Rhodococcus ferula Z13 complete genome.</title>
        <authorList>
            <person name="Long X."/>
            <person name="Zang M."/>
        </authorList>
    </citation>
    <scope>NUCLEOTIDE SEQUENCE</scope>
    <source>
        <strain evidence="1">Z13</strain>
    </source>
</reference>